<proteinExistence type="predicted"/>
<gene>
    <name evidence="1" type="ORF">V1478_012601</name>
</gene>
<evidence type="ECO:0000313" key="1">
    <source>
        <dbReference type="EMBL" id="KAL2718725.1"/>
    </source>
</evidence>
<evidence type="ECO:0000313" key="2">
    <source>
        <dbReference type="Proteomes" id="UP001607302"/>
    </source>
</evidence>
<name>A0ABD2ADX5_VESSQ</name>
<dbReference type="Proteomes" id="UP001607302">
    <property type="component" value="Unassembled WGS sequence"/>
</dbReference>
<organism evidence="1 2">
    <name type="scientific">Vespula squamosa</name>
    <name type="common">Southern yellow jacket</name>
    <name type="synonym">Wasp</name>
    <dbReference type="NCBI Taxonomy" id="30214"/>
    <lineage>
        <taxon>Eukaryota</taxon>
        <taxon>Metazoa</taxon>
        <taxon>Ecdysozoa</taxon>
        <taxon>Arthropoda</taxon>
        <taxon>Hexapoda</taxon>
        <taxon>Insecta</taxon>
        <taxon>Pterygota</taxon>
        <taxon>Neoptera</taxon>
        <taxon>Endopterygota</taxon>
        <taxon>Hymenoptera</taxon>
        <taxon>Apocrita</taxon>
        <taxon>Aculeata</taxon>
        <taxon>Vespoidea</taxon>
        <taxon>Vespidae</taxon>
        <taxon>Vespinae</taxon>
        <taxon>Vespula</taxon>
    </lineage>
</organism>
<feature type="non-terminal residue" evidence="1">
    <location>
        <position position="250"/>
    </location>
</feature>
<reference evidence="1 2" key="1">
    <citation type="journal article" date="2024" name="Ann. Entomol. Soc. Am.">
        <title>Genomic analyses of the southern and eastern yellowjacket wasps (Hymenoptera: Vespidae) reveal evolutionary signatures of social life.</title>
        <authorList>
            <person name="Catto M.A."/>
            <person name="Caine P.B."/>
            <person name="Orr S.E."/>
            <person name="Hunt B.G."/>
            <person name="Goodisman M.A.D."/>
        </authorList>
    </citation>
    <scope>NUCLEOTIDE SEQUENCE [LARGE SCALE GENOMIC DNA]</scope>
    <source>
        <strain evidence="1">233</strain>
        <tissue evidence="1">Head and thorax</tissue>
    </source>
</reference>
<dbReference type="AlphaFoldDB" id="A0ABD2ADX5"/>
<protein>
    <submittedName>
        <fullName evidence="1">Uncharacterized protein</fullName>
    </submittedName>
</protein>
<dbReference type="EMBL" id="JAUDFV010000152">
    <property type="protein sequence ID" value="KAL2718725.1"/>
    <property type="molecule type" value="Genomic_DNA"/>
</dbReference>
<accession>A0ABD2ADX5</accession>
<comment type="caution">
    <text evidence="1">The sequence shown here is derived from an EMBL/GenBank/DDBJ whole genome shotgun (WGS) entry which is preliminary data.</text>
</comment>
<sequence length="250" mass="27391">MKRLGRCWDRLTNRNATLVDPGLKARPKTPPLCLFDSRVYLVAKAPRAPAGAVTLESSCVYDGLRGIPIQRSRDIRKQYPACTGNSIRLCAFVLLHPTTHVVLIALTSSCITLPTPSSYVLEALSQGKEEKCGITFMDGRMDGALNLHRTHRIEINSARPLDNILAVEFKMTFRCMPAFQTLGAGDCGASWRSSSSTSHLRVLNLSRVTELPGQDLRTVSLTAFTRSTPARAPIVPILRVDPSFVTGSRA</sequence>
<keyword evidence="2" id="KW-1185">Reference proteome</keyword>